<dbReference type="Proteomes" id="UP001377830">
    <property type="component" value="Chromosome"/>
</dbReference>
<sequence length="145" mass="17214">MLSLKKYLKWLLIALVLYTIGVFSLESWLDKRISDNPAYEKSDMVVYRYFTDTDIAGVPKISERYYFEYHIGDGYAPMNEIIFSDASDLAPLRDYLKKLGYEKEIKRFGDSEVWKKPVGKSDTFYLWHIKDRNEVRLSKVFTHIF</sequence>
<organism evidence="1 2">
    <name type="scientific">Pectobacterium araliae</name>
    <dbReference type="NCBI Taxonomy" id="3073862"/>
    <lineage>
        <taxon>Bacteria</taxon>
        <taxon>Pseudomonadati</taxon>
        <taxon>Pseudomonadota</taxon>
        <taxon>Gammaproteobacteria</taxon>
        <taxon>Enterobacterales</taxon>
        <taxon>Pectobacteriaceae</taxon>
        <taxon>Pectobacterium</taxon>
    </lineage>
</organism>
<evidence type="ECO:0000313" key="2">
    <source>
        <dbReference type="Proteomes" id="UP001377830"/>
    </source>
</evidence>
<accession>A0AAN0K9E0</accession>
<name>A0AAN0K9E0_9GAMM</name>
<gene>
    <name evidence="1" type="ORF">PEC302110_11190</name>
</gene>
<reference evidence="2" key="1">
    <citation type="journal article" date="2024" name="Int. J. Syst. Evol. Microbiol.">
        <title>Pectobacterium araliae sp. nov., a pathogen causing bacterial soft rot of Japanese angelica tree in Japan.</title>
        <authorList>
            <person name="Sawada H."/>
            <person name="Someya N."/>
            <person name="Morohoshi T."/>
            <person name="Ono M."/>
            <person name="Satou M."/>
        </authorList>
    </citation>
    <scope>NUCLEOTIDE SEQUENCE [LARGE SCALE GENOMIC DNA]</scope>
    <source>
        <strain evidence="2">MAFF 302110</strain>
    </source>
</reference>
<dbReference type="AlphaFoldDB" id="A0AAN0K9E0"/>
<dbReference type="EMBL" id="AP028908">
    <property type="protein sequence ID" value="BES84022.1"/>
    <property type="molecule type" value="Genomic_DNA"/>
</dbReference>
<protein>
    <submittedName>
        <fullName evidence="1">Uncharacterized protein</fullName>
    </submittedName>
</protein>
<proteinExistence type="predicted"/>
<dbReference type="KEGG" id="parl:PEC302110_11190"/>
<evidence type="ECO:0000313" key="1">
    <source>
        <dbReference type="EMBL" id="BES84022.1"/>
    </source>
</evidence>
<keyword evidence="2" id="KW-1185">Reference proteome</keyword>